<dbReference type="AlphaFoldDB" id="A1ZS64"/>
<keyword evidence="2" id="KW-1185">Reference proteome</keyword>
<accession>A1ZS64</accession>
<evidence type="ECO:0000313" key="1">
    <source>
        <dbReference type="EMBL" id="EAY26787.1"/>
    </source>
</evidence>
<dbReference type="PROSITE" id="PS51257">
    <property type="entry name" value="PROKAR_LIPOPROTEIN"/>
    <property type="match status" value="1"/>
</dbReference>
<evidence type="ECO:0000313" key="2">
    <source>
        <dbReference type="Proteomes" id="UP000004095"/>
    </source>
</evidence>
<protein>
    <submittedName>
        <fullName evidence="1">Lipoprotein, putative</fullName>
    </submittedName>
</protein>
<dbReference type="RefSeq" id="WP_002700296.1">
    <property type="nucleotide sequence ID" value="NZ_AAWS01000030.1"/>
</dbReference>
<name>A1ZS64_MICM2</name>
<sequence length="234" mass="25358">MITYNKPIQFLVLVLSFIVLVTSCNKKESIAPANNQSTPVTSKVNLNTLANKMSQDRDFKAYMHTLAKFYILQGETIEKRYNGDVNAYEKAIRVAHSAQAQQGWTEAGIATLSAKMGLDTKFLTSFVQKQQAVMKKYPELSQLRQADQKTVAQKSIQLMTNDPAMRTAANCGDACYNDAIACLWVAAGTAGTVFIGCVATCIPCAIGCAIGAGLVDIAAVTACVYRYKACLARC</sequence>
<organism evidence="1 2">
    <name type="scientific">Microscilla marina ATCC 23134</name>
    <dbReference type="NCBI Taxonomy" id="313606"/>
    <lineage>
        <taxon>Bacteria</taxon>
        <taxon>Pseudomonadati</taxon>
        <taxon>Bacteroidota</taxon>
        <taxon>Cytophagia</taxon>
        <taxon>Cytophagales</taxon>
        <taxon>Microscillaceae</taxon>
        <taxon>Microscilla</taxon>
    </lineage>
</organism>
<comment type="caution">
    <text evidence="1">The sequence shown here is derived from an EMBL/GenBank/DDBJ whole genome shotgun (WGS) entry which is preliminary data.</text>
</comment>
<dbReference type="Proteomes" id="UP000004095">
    <property type="component" value="Unassembled WGS sequence"/>
</dbReference>
<proteinExistence type="predicted"/>
<keyword evidence="1" id="KW-0449">Lipoprotein</keyword>
<gene>
    <name evidence="1" type="ORF">M23134_00753</name>
</gene>
<dbReference type="EMBL" id="AAWS01000030">
    <property type="protein sequence ID" value="EAY26787.1"/>
    <property type="molecule type" value="Genomic_DNA"/>
</dbReference>
<reference evidence="1 2" key="1">
    <citation type="submission" date="2007-01" db="EMBL/GenBank/DDBJ databases">
        <authorList>
            <person name="Haygood M."/>
            <person name="Podell S."/>
            <person name="Anderson C."/>
            <person name="Hopkinson B."/>
            <person name="Roe K."/>
            <person name="Barbeau K."/>
            <person name="Gaasterland T."/>
            <person name="Ferriera S."/>
            <person name="Johnson J."/>
            <person name="Kravitz S."/>
            <person name="Beeson K."/>
            <person name="Sutton G."/>
            <person name="Rogers Y.-H."/>
            <person name="Friedman R."/>
            <person name="Frazier M."/>
            <person name="Venter J.C."/>
        </authorList>
    </citation>
    <scope>NUCLEOTIDE SEQUENCE [LARGE SCALE GENOMIC DNA]</scope>
    <source>
        <strain evidence="1 2">ATCC 23134</strain>
    </source>
</reference>